<dbReference type="RefSeq" id="WP_111980656.1">
    <property type="nucleotide sequence ID" value="NZ_NFZS01000001.1"/>
</dbReference>
<dbReference type="GO" id="GO:0000166">
    <property type="term" value="F:nucleotide binding"/>
    <property type="evidence" value="ECO:0007669"/>
    <property type="project" value="InterPro"/>
</dbReference>
<evidence type="ECO:0000259" key="4">
    <source>
        <dbReference type="Pfam" id="PF02894"/>
    </source>
</evidence>
<dbReference type="AlphaFoldDB" id="A0A328P4M5"/>
<dbReference type="PANTHER" id="PTHR43708:SF5">
    <property type="entry name" value="CONSERVED EXPRESSED OXIDOREDUCTASE (EUROFUNG)-RELATED"/>
    <property type="match status" value="1"/>
</dbReference>
<evidence type="ECO:0000256" key="2">
    <source>
        <dbReference type="ARBA" id="ARBA00023002"/>
    </source>
</evidence>
<dbReference type="SUPFAM" id="SSF51735">
    <property type="entry name" value="NAD(P)-binding Rossmann-fold domains"/>
    <property type="match status" value="1"/>
</dbReference>
<evidence type="ECO:0000313" key="5">
    <source>
        <dbReference type="EMBL" id="RAO76580.1"/>
    </source>
</evidence>
<dbReference type="GO" id="GO:0016491">
    <property type="term" value="F:oxidoreductase activity"/>
    <property type="evidence" value="ECO:0007669"/>
    <property type="project" value="UniProtKB-KW"/>
</dbReference>
<dbReference type="InterPro" id="IPR051317">
    <property type="entry name" value="Gfo/Idh/MocA_oxidoreduct"/>
</dbReference>
<dbReference type="InterPro" id="IPR036291">
    <property type="entry name" value="NAD(P)-bd_dom_sf"/>
</dbReference>
<keyword evidence="6" id="KW-1185">Reference proteome</keyword>
<accession>A0A328P4M5</accession>
<reference evidence="5 6" key="1">
    <citation type="journal article" date="2018" name="Genet. Mol. Biol.">
        <title>The genome sequence of Dyella jiangningensis FCAV SCS01 from a lignocellulose-decomposing microbial consortium metagenome reveals potential for biotechnological applications.</title>
        <authorList>
            <person name="Desiderato J.G."/>
            <person name="Alvarenga D.O."/>
            <person name="Constancio M.T.L."/>
            <person name="Alves L.M.C."/>
            <person name="Varani A.M."/>
        </authorList>
    </citation>
    <scope>NUCLEOTIDE SEQUENCE [LARGE SCALE GENOMIC DNA]</scope>
    <source>
        <strain evidence="5 6">FCAV SCS01</strain>
    </source>
</reference>
<evidence type="ECO:0000256" key="1">
    <source>
        <dbReference type="ARBA" id="ARBA00010928"/>
    </source>
</evidence>
<gene>
    <name evidence="5" type="ORF">CA260_01245</name>
</gene>
<protein>
    <submittedName>
        <fullName evidence="5">Oxidoreductase</fullName>
    </submittedName>
</protein>
<name>A0A328P4M5_9GAMM</name>
<dbReference type="Proteomes" id="UP000248926">
    <property type="component" value="Unassembled WGS sequence"/>
</dbReference>
<evidence type="ECO:0000313" key="6">
    <source>
        <dbReference type="Proteomes" id="UP000248926"/>
    </source>
</evidence>
<sequence>MNETPSPVRVALVGYGYAGKTFHAPLIRSVPGLELAVVVSRDANKVCADMSGVEVVGTPHEVITNPDIDLVVIASPNDTHAPLARAAMQAGKHVVVDKPFAVDLAQARELAALAAEHDRVLSVFQNRRWDSDFLGVCQAMADGLLGEVRHFESHIDRYRPQVRARWREQQGPGSGIWYDLGPHLVDQALLLFGAPERVTASLAVLRDGGEVADWAHVVLEYGARRVVLHASMLVAGGSPRFIVHGTQASVVKTHADRQEAQLLSGMVPGGDGWGEDADALLLYDAKGEMSRLPVPAGDQRRYYAALRDAVTGYGGNPVTPLQAVTVMAVIEAAIASATSGRAVDLALSREERAAWDAGASAHSSTPRQA</sequence>
<evidence type="ECO:0000259" key="3">
    <source>
        <dbReference type="Pfam" id="PF01408"/>
    </source>
</evidence>
<comment type="similarity">
    <text evidence="1">Belongs to the Gfo/Idh/MocA family.</text>
</comment>
<dbReference type="InterPro" id="IPR004104">
    <property type="entry name" value="Gfo/Idh/MocA-like_OxRdtase_C"/>
</dbReference>
<proteinExistence type="inferred from homology"/>
<dbReference type="Pfam" id="PF02894">
    <property type="entry name" value="GFO_IDH_MocA_C"/>
    <property type="match status" value="1"/>
</dbReference>
<feature type="domain" description="Gfo/Idh/MocA-like oxidoreductase C-terminal" evidence="4">
    <location>
        <begin position="141"/>
        <end position="345"/>
    </location>
</feature>
<dbReference type="NCBIfam" id="NF008607">
    <property type="entry name" value="PRK11579.1"/>
    <property type="match status" value="1"/>
</dbReference>
<dbReference type="InterPro" id="IPR000683">
    <property type="entry name" value="Gfo/Idh/MocA-like_OxRdtase_N"/>
</dbReference>
<dbReference type="Pfam" id="PF01408">
    <property type="entry name" value="GFO_IDH_MocA"/>
    <property type="match status" value="1"/>
</dbReference>
<organism evidence="5 6">
    <name type="scientific">Dyella jiangningensis</name>
    <dbReference type="NCBI Taxonomy" id="1379159"/>
    <lineage>
        <taxon>Bacteria</taxon>
        <taxon>Pseudomonadati</taxon>
        <taxon>Pseudomonadota</taxon>
        <taxon>Gammaproteobacteria</taxon>
        <taxon>Lysobacterales</taxon>
        <taxon>Rhodanobacteraceae</taxon>
        <taxon>Dyella</taxon>
    </lineage>
</organism>
<comment type="caution">
    <text evidence="5">The sequence shown here is derived from an EMBL/GenBank/DDBJ whole genome shotgun (WGS) entry which is preliminary data.</text>
</comment>
<dbReference type="PANTHER" id="PTHR43708">
    <property type="entry name" value="CONSERVED EXPRESSED OXIDOREDUCTASE (EUROFUNG)"/>
    <property type="match status" value="1"/>
</dbReference>
<dbReference type="EMBL" id="NFZS01000001">
    <property type="protein sequence ID" value="RAO76580.1"/>
    <property type="molecule type" value="Genomic_DNA"/>
</dbReference>
<feature type="domain" description="Gfo/Idh/MocA-like oxidoreductase N-terminal" evidence="3">
    <location>
        <begin position="8"/>
        <end position="123"/>
    </location>
</feature>
<keyword evidence="2" id="KW-0560">Oxidoreductase</keyword>
<dbReference type="Gene3D" id="3.40.50.720">
    <property type="entry name" value="NAD(P)-binding Rossmann-like Domain"/>
    <property type="match status" value="1"/>
</dbReference>
<dbReference type="Gene3D" id="3.30.360.10">
    <property type="entry name" value="Dihydrodipicolinate Reductase, domain 2"/>
    <property type="match status" value="1"/>
</dbReference>
<dbReference type="OrthoDB" id="9774191at2"/>